<name>A0A0L8I293_OCTBM</name>
<dbReference type="SUPFAM" id="SSF47473">
    <property type="entry name" value="EF-hand"/>
    <property type="match status" value="3"/>
</dbReference>
<protein>
    <recommendedName>
        <fullName evidence="2">EF-hand domain-containing protein</fullName>
    </recommendedName>
</protein>
<dbReference type="OrthoDB" id="272072at2759"/>
<organism evidence="1">
    <name type="scientific">Octopus bimaculoides</name>
    <name type="common">California two-spotted octopus</name>
    <dbReference type="NCBI Taxonomy" id="37653"/>
    <lineage>
        <taxon>Eukaryota</taxon>
        <taxon>Metazoa</taxon>
        <taxon>Spiralia</taxon>
        <taxon>Lophotrochozoa</taxon>
        <taxon>Mollusca</taxon>
        <taxon>Cephalopoda</taxon>
        <taxon>Coleoidea</taxon>
        <taxon>Octopodiformes</taxon>
        <taxon>Octopoda</taxon>
        <taxon>Incirrata</taxon>
        <taxon>Octopodidae</taxon>
        <taxon>Octopus</taxon>
    </lineage>
</organism>
<dbReference type="EMBL" id="KQ416716">
    <property type="protein sequence ID" value="KOF95577.1"/>
    <property type="molecule type" value="Genomic_DNA"/>
</dbReference>
<dbReference type="InterPro" id="IPR011992">
    <property type="entry name" value="EF-hand-dom_pair"/>
</dbReference>
<evidence type="ECO:0000313" key="1">
    <source>
        <dbReference type="EMBL" id="KOF95577.1"/>
    </source>
</evidence>
<accession>A0A0L8I293</accession>
<dbReference type="PANTHER" id="PTHR20875:SF0">
    <property type="entry name" value="GH12158P"/>
    <property type="match status" value="1"/>
</dbReference>
<reference evidence="1" key="1">
    <citation type="submission" date="2015-07" db="EMBL/GenBank/DDBJ databases">
        <title>MeaNS - Measles Nucleotide Surveillance Program.</title>
        <authorList>
            <person name="Tran T."/>
            <person name="Druce J."/>
        </authorList>
    </citation>
    <scope>NUCLEOTIDE SEQUENCE</scope>
    <source>
        <strain evidence="1">UCB-OBI-ISO-001</strain>
        <tissue evidence="1">Gonad</tissue>
    </source>
</reference>
<evidence type="ECO:0008006" key="2">
    <source>
        <dbReference type="Google" id="ProtNLM"/>
    </source>
</evidence>
<proteinExistence type="predicted"/>
<dbReference type="Gene3D" id="1.10.238.10">
    <property type="entry name" value="EF-hand"/>
    <property type="match status" value="5"/>
</dbReference>
<dbReference type="PANTHER" id="PTHR20875">
    <property type="entry name" value="EF-HAND CALCIUM-BINDING DOMAIN-CONTAINING PROTEIN 6-RELATED"/>
    <property type="match status" value="1"/>
</dbReference>
<dbReference type="AlphaFoldDB" id="A0A0L8I293"/>
<dbReference type="STRING" id="37653.A0A0L8I293"/>
<gene>
    <name evidence="1" type="ORF">OCBIM_22037967mg</name>
</gene>
<sequence length="583" mass="68467">MGALNRRINTLSAEEEAEIKELLDYQAEKIKERNLLLFPYFKDYDRGVGYTKSITKNQFARVMHFVKLELTDRQLRLLVKKFGNENGDINYPLYVQTVDPDFKAHFIGDVILPDQAKVEVKKAEKSNLTFDEVMARIRHVVFVNRLQVGQNFEDYDPLKSGSITKAQFRRGLSSLGFSKIGFHDMTNDQFDLLCDHYQDPQHKDKIIWTNFNNDINLVFTKSNLEKTPTEEIPPSEVYLIPKSGTADWSKASDEQKAVFEAGMKKLRKCVKEKRMLIEPCFRDFDHHSNHHITRKQFQQCLSIMNLPFTKAEIDAIEARFSNDIGFNYMTFLYELLSDEYQLCPPRYPTIKKEVFHLSKHKSLLEPDTNVHEEDVLTKIKNKVFKERFRLIDYMKDYDKLNSGRIIKSNFQRALGLSPLNLSGSEITLLESRFESPSNPGAVDYRKFCDEIESVFTTPNLDKSPLKEVEQYRPKQEWETNILKEEEESEFMKAMTRIAEKVRQVRLQLFPLMEDYDKNNIGSLSRSQFRRVLVELDLGSYFTERELEIICKKFKVRVGTRDDVHYIAFCDFVYELAKFIYRTP</sequence>
<dbReference type="InterPro" id="IPR052603">
    <property type="entry name" value="EFCB6"/>
</dbReference>